<sequence length="373" mass="40005">MSTPVLFSTFKTASGHLFGHAVLNNPAALNALTLPMIDLLDPQFKAWAEDESIAGVVLSAAGDKAFCAGGDVVSLHHASERVGAGKVPPEAEAFFEREYRLDYRIHTYPKPILCWAHGIVMGGGVGLMVGASHRVVSPNARIAMPEIHIGLFPDVGGTWFLQRMPKRTGLFMALTGAMVNANDALTGNLADTVIPHEKFPEVLAAIENTNWVGKHESDSETLNALLTGFSVESPPALLGQHANEIEAVVQHDSLAEIDTALLKLLNHSDPWLAKAAHAYAHGSPTSAALSFELMNRNTNADLADVLRLEYQASVGCCAHNDFPEGVRALLVDKDKAPKWNPANLAEVSTDLITDIVKPRFTGPHPLQDLGGNN</sequence>
<dbReference type="EMBL" id="JANKHG010000014">
    <property type="protein sequence ID" value="MCR2745557.1"/>
    <property type="molecule type" value="Genomic_DNA"/>
</dbReference>
<dbReference type="Proteomes" id="UP001165267">
    <property type="component" value="Unassembled WGS sequence"/>
</dbReference>
<evidence type="ECO:0000313" key="5">
    <source>
        <dbReference type="EMBL" id="MCR2745557.1"/>
    </source>
</evidence>
<gene>
    <name evidence="5" type="ORF">NSP04_02715</name>
</gene>
<dbReference type="SUPFAM" id="SSF52096">
    <property type="entry name" value="ClpP/crotonase"/>
    <property type="match status" value="1"/>
</dbReference>
<proteinExistence type="predicted"/>
<evidence type="ECO:0000256" key="2">
    <source>
        <dbReference type="ARBA" id="ARBA00011915"/>
    </source>
</evidence>
<evidence type="ECO:0000259" key="4">
    <source>
        <dbReference type="Pfam" id="PF16113"/>
    </source>
</evidence>
<evidence type="ECO:0000256" key="1">
    <source>
        <dbReference type="ARBA" id="ARBA00001709"/>
    </source>
</evidence>
<dbReference type="RefSeq" id="WP_257510804.1">
    <property type="nucleotide sequence ID" value="NZ_JANKHG010000014.1"/>
</dbReference>
<keyword evidence="6" id="KW-1185">Reference proteome</keyword>
<evidence type="ECO:0000313" key="6">
    <source>
        <dbReference type="Proteomes" id="UP001165267"/>
    </source>
</evidence>
<keyword evidence="3" id="KW-0378">Hydrolase</keyword>
<feature type="domain" description="Enoyl-CoA hydratase/isomerase" evidence="4">
    <location>
        <begin position="19"/>
        <end position="354"/>
    </location>
</feature>
<dbReference type="NCBIfam" id="NF004127">
    <property type="entry name" value="PRK05617.1"/>
    <property type="match status" value="1"/>
</dbReference>
<accession>A0ABT1XE49</accession>
<dbReference type="InterPro" id="IPR029045">
    <property type="entry name" value="ClpP/crotonase-like_dom_sf"/>
</dbReference>
<dbReference type="CDD" id="cd06558">
    <property type="entry name" value="crotonase-like"/>
    <property type="match status" value="1"/>
</dbReference>
<dbReference type="Gene3D" id="3.90.226.10">
    <property type="entry name" value="2-enoyl-CoA Hydratase, Chain A, domain 1"/>
    <property type="match status" value="1"/>
</dbReference>
<dbReference type="PANTHER" id="PTHR43176:SF3">
    <property type="entry name" value="3-HYDROXYISOBUTYRYL-COA HYDROLASE, MITOCHONDRIAL"/>
    <property type="match status" value="1"/>
</dbReference>
<dbReference type="InterPro" id="IPR032259">
    <property type="entry name" value="HIBYL-CoA-H"/>
</dbReference>
<organism evidence="5 6">
    <name type="scientific">Limnobacter parvus</name>
    <dbReference type="NCBI Taxonomy" id="2939690"/>
    <lineage>
        <taxon>Bacteria</taxon>
        <taxon>Pseudomonadati</taxon>
        <taxon>Pseudomonadota</taxon>
        <taxon>Betaproteobacteria</taxon>
        <taxon>Burkholderiales</taxon>
        <taxon>Burkholderiaceae</taxon>
        <taxon>Limnobacter</taxon>
    </lineage>
</organism>
<comment type="caution">
    <text evidence="5">The sequence shown here is derived from an EMBL/GenBank/DDBJ whole genome shotgun (WGS) entry which is preliminary data.</text>
</comment>
<protein>
    <recommendedName>
        <fullName evidence="2">3-hydroxyisobutyryl-CoA hydrolase</fullName>
        <ecNumber evidence="2">3.1.2.4</ecNumber>
    </recommendedName>
</protein>
<comment type="catalytic activity">
    <reaction evidence="1">
        <text>3-hydroxy-2-methylpropanoyl-CoA + H2O = 3-hydroxy-2-methylpropanoate + CoA + H(+)</text>
        <dbReference type="Rhea" id="RHEA:20888"/>
        <dbReference type="ChEBI" id="CHEBI:11805"/>
        <dbReference type="ChEBI" id="CHEBI:15377"/>
        <dbReference type="ChEBI" id="CHEBI:15378"/>
        <dbReference type="ChEBI" id="CHEBI:57287"/>
        <dbReference type="ChEBI" id="CHEBI:57340"/>
        <dbReference type="EC" id="3.1.2.4"/>
    </reaction>
</comment>
<reference evidence="5" key="1">
    <citation type="submission" date="2022-07" db="EMBL/GenBank/DDBJ databases">
        <authorList>
            <person name="Xamxidin M."/>
        </authorList>
    </citation>
    <scope>NUCLEOTIDE SEQUENCE</scope>
    <source>
        <strain evidence="5">YS8-69</strain>
    </source>
</reference>
<dbReference type="PANTHER" id="PTHR43176">
    <property type="entry name" value="3-HYDROXYISOBUTYRYL-COA HYDROLASE-RELATED"/>
    <property type="match status" value="1"/>
</dbReference>
<evidence type="ECO:0000256" key="3">
    <source>
        <dbReference type="ARBA" id="ARBA00022801"/>
    </source>
</evidence>
<dbReference type="Pfam" id="PF16113">
    <property type="entry name" value="ECH_2"/>
    <property type="match status" value="1"/>
</dbReference>
<dbReference type="InterPro" id="IPR045004">
    <property type="entry name" value="ECH_dom"/>
</dbReference>
<name>A0ABT1XE49_9BURK</name>
<dbReference type="EC" id="3.1.2.4" evidence="2"/>